<feature type="non-terminal residue" evidence="1">
    <location>
        <position position="44"/>
    </location>
</feature>
<name>A0A3B1AFE6_9ZZZZ</name>
<proteinExistence type="predicted"/>
<gene>
    <name evidence="1" type="ORF">MNBD_GAMMA19-2196</name>
</gene>
<sequence>MPTLARKKPASIWMPVHLALMLAIALISHPVLADPIPVISKPFS</sequence>
<accession>A0A3B1AFE6</accession>
<evidence type="ECO:0000313" key="1">
    <source>
        <dbReference type="EMBL" id="VAX04659.1"/>
    </source>
</evidence>
<organism evidence="1">
    <name type="scientific">hydrothermal vent metagenome</name>
    <dbReference type="NCBI Taxonomy" id="652676"/>
    <lineage>
        <taxon>unclassified sequences</taxon>
        <taxon>metagenomes</taxon>
        <taxon>ecological metagenomes</taxon>
    </lineage>
</organism>
<reference evidence="1" key="1">
    <citation type="submission" date="2018-06" db="EMBL/GenBank/DDBJ databases">
        <authorList>
            <person name="Zhirakovskaya E."/>
        </authorList>
    </citation>
    <scope>NUCLEOTIDE SEQUENCE</scope>
</reference>
<dbReference type="AlphaFoldDB" id="A0A3B1AFE6"/>
<dbReference type="EMBL" id="UOFV01000486">
    <property type="protein sequence ID" value="VAX04659.1"/>
    <property type="molecule type" value="Genomic_DNA"/>
</dbReference>
<protein>
    <submittedName>
        <fullName evidence="1">Uncharacterized protein</fullName>
    </submittedName>
</protein>